<name>A0ABY8CTD7_9HYPH</name>
<dbReference type="NCBIfam" id="NF041112">
    <property type="entry name" value="chap_CsgH_alph"/>
    <property type="match status" value="1"/>
</dbReference>
<dbReference type="RefSeq" id="WP_280731451.1">
    <property type="nucleotide sequence ID" value="NZ_CP120367.1"/>
</dbReference>
<feature type="signal peptide" evidence="1">
    <location>
        <begin position="1"/>
        <end position="26"/>
    </location>
</feature>
<evidence type="ECO:0000259" key="2">
    <source>
        <dbReference type="Pfam" id="PF21112"/>
    </source>
</evidence>
<gene>
    <name evidence="3" type="primary">csgH</name>
    <name evidence="3" type="ORF">PYH38_000007</name>
</gene>
<sequence length="134" mass="13490">MHRIVNHPRRVMTALALVLAPAATLAAMGAADQATGPVRCEIRAAPQGSSMLALEALVHADGSVSGSYSFHVESVGTAGGTNIEQAGAFDASPSRPAVLGAVALSAKGAYDATLEVTVGGEHVRCTERVGGGRI</sequence>
<dbReference type="InterPro" id="IPR047726">
    <property type="entry name" value="CsgH_dom"/>
</dbReference>
<dbReference type="Pfam" id="PF21112">
    <property type="entry name" value="CsgH"/>
    <property type="match status" value="1"/>
</dbReference>
<evidence type="ECO:0000313" key="4">
    <source>
        <dbReference type="Proteomes" id="UP001235547"/>
    </source>
</evidence>
<dbReference type="InterPro" id="IPR048632">
    <property type="entry name" value="CsgH-like"/>
</dbReference>
<organism evidence="3 4">
    <name type="scientific">Sinorhizobium numidicum</name>
    <dbReference type="NCBI Taxonomy" id="680248"/>
    <lineage>
        <taxon>Bacteria</taxon>
        <taxon>Pseudomonadati</taxon>
        <taxon>Pseudomonadota</taxon>
        <taxon>Alphaproteobacteria</taxon>
        <taxon>Hyphomicrobiales</taxon>
        <taxon>Rhizobiaceae</taxon>
        <taxon>Sinorhizobium/Ensifer group</taxon>
        <taxon>Sinorhizobium</taxon>
    </lineage>
</organism>
<accession>A0ABY8CTD7</accession>
<evidence type="ECO:0000256" key="1">
    <source>
        <dbReference type="SAM" id="SignalP"/>
    </source>
</evidence>
<dbReference type="Proteomes" id="UP001235547">
    <property type="component" value="Chromosome 2"/>
</dbReference>
<evidence type="ECO:0000313" key="3">
    <source>
        <dbReference type="EMBL" id="WEX80732.1"/>
    </source>
</evidence>
<feature type="domain" description="CsgH-like" evidence="2">
    <location>
        <begin position="38"/>
        <end position="125"/>
    </location>
</feature>
<keyword evidence="1" id="KW-0732">Signal</keyword>
<protein>
    <submittedName>
        <fullName evidence="3">Curli-like amyloid fiber formation chaperone CsgH</fullName>
    </submittedName>
</protein>
<dbReference type="Gene3D" id="2.60.40.2420">
    <property type="match status" value="1"/>
</dbReference>
<reference evidence="3 4" key="1">
    <citation type="submission" date="2023-03" db="EMBL/GenBank/DDBJ databases">
        <authorList>
            <person name="Kaur S."/>
            <person name="Espinosa-Saiz D."/>
            <person name="Velazquez E."/>
            <person name="Menendez E."/>
            <person name="diCenzo G.C."/>
        </authorList>
    </citation>
    <scope>NUCLEOTIDE SEQUENCE [LARGE SCALE GENOMIC DNA]</scope>
    <source>
        <strain evidence="3 4">LMG 27395</strain>
    </source>
</reference>
<dbReference type="InterPro" id="IPR053722">
    <property type="entry name" value="Curli_assembly_CsgC/AgfC"/>
</dbReference>
<keyword evidence="4" id="KW-1185">Reference proteome</keyword>
<proteinExistence type="predicted"/>
<dbReference type="EMBL" id="CP120370">
    <property type="protein sequence ID" value="WEX80732.1"/>
    <property type="molecule type" value="Genomic_DNA"/>
</dbReference>
<feature type="chain" id="PRO_5047037876" evidence="1">
    <location>
        <begin position="27"/>
        <end position="134"/>
    </location>
</feature>